<dbReference type="SUPFAM" id="SSF54695">
    <property type="entry name" value="POZ domain"/>
    <property type="match status" value="1"/>
</dbReference>
<dbReference type="EMBL" id="LKEA01000017">
    <property type="protein sequence ID" value="ROW02410.1"/>
    <property type="molecule type" value="Genomic_DNA"/>
</dbReference>
<dbReference type="Proteomes" id="UP000283895">
    <property type="component" value="Unassembled WGS sequence"/>
</dbReference>
<dbReference type="Pfam" id="PF00651">
    <property type="entry name" value="BTB"/>
    <property type="match status" value="1"/>
</dbReference>
<protein>
    <recommendedName>
        <fullName evidence="2">BTB domain-containing protein</fullName>
    </recommendedName>
</protein>
<comment type="caution">
    <text evidence="3">The sequence shown here is derived from an EMBL/GenBank/DDBJ whole genome shotgun (WGS) entry which is preliminary data.</text>
</comment>
<dbReference type="STRING" id="356882.A0A423WGC8"/>
<dbReference type="CDD" id="cd18186">
    <property type="entry name" value="BTB_POZ_ZBTB_KLHL-like"/>
    <property type="match status" value="1"/>
</dbReference>
<feature type="domain" description="BTB" evidence="2">
    <location>
        <begin position="58"/>
        <end position="126"/>
    </location>
</feature>
<evidence type="ECO:0000259" key="2">
    <source>
        <dbReference type="PROSITE" id="PS50097"/>
    </source>
</evidence>
<organism evidence="3 4">
    <name type="scientific">Cytospora schulzeri</name>
    <dbReference type="NCBI Taxonomy" id="448051"/>
    <lineage>
        <taxon>Eukaryota</taxon>
        <taxon>Fungi</taxon>
        <taxon>Dikarya</taxon>
        <taxon>Ascomycota</taxon>
        <taxon>Pezizomycotina</taxon>
        <taxon>Sordariomycetes</taxon>
        <taxon>Sordariomycetidae</taxon>
        <taxon>Diaporthales</taxon>
        <taxon>Cytosporaceae</taxon>
        <taxon>Cytospora</taxon>
    </lineage>
</organism>
<feature type="region of interest" description="Disordered" evidence="1">
    <location>
        <begin position="1"/>
        <end position="26"/>
    </location>
</feature>
<dbReference type="Gene3D" id="3.30.710.10">
    <property type="entry name" value="Potassium Channel Kv1.1, Chain A"/>
    <property type="match status" value="1"/>
</dbReference>
<keyword evidence="4" id="KW-1185">Reference proteome</keyword>
<dbReference type="PROSITE" id="PS50097">
    <property type="entry name" value="BTB"/>
    <property type="match status" value="1"/>
</dbReference>
<accession>A0A423WGC8</accession>
<dbReference type="InterPro" id="IPR000210">
    <property type="entry name" value="BTB/POZ_dom"/>
</dbReference>
<proteinExistence type="predicted"/>
<dbReference type="OrthoDB" id="6359816at2759"/>
<sequence>MSAPTTSGSSATSLSTSISHENDDNNIVQLPPVNNVGLEVFKRPTQADLGLLETGVFSDFTVVCGAKEWKTHRAILNRCPYFEAAMSERNGFKECQEHKIILEGFEEYEISWLLQYIYSGELIIDEDETPSKSFFEGCVLLWGIGDYFRLEGLCQEVLNQLSQRCMKYSIITTRVRSVANGISFLPDLEAGIRAAWGQDRAAGPVQARLINLCFVLTPYIRDLESFIALLAEIPDFSNRFLKAILGCRGDTLFYQADGSGHICWACRTHIPKIDLQNLQTDVFYIPDPLLASFRSNSQILCSRECYNRVMDIEWQHLD</sequence>
<evidence type="ECO:0000313" key="4">
    <source>
        <dbReference type="Proteomes" id="UP000283895"/>
    </source>
</evidence>
<reference evidence="3 4" key="1">
    <citation type="submission" date="2015-09" db="EMBL/GenBank/DDBJ databases">
        <title>Host preference determinants of Valsa canker pathogens revealed by comparative genomics.</title>
        <authorList>
            <person name="Yin Z."/>
            <person name="Huang L."/>
        </authorList>
    </citation>
    <scope>NUCLEOTIDE SEQUENCE [LARGE SCALE GENOMIC DNA]</scope>
    <source>
        <strain evidence="3 4">03-1</strain>
    </source>
</reference>
<evidence type="ECO:0000313" key="3">
    <source>
        <dbReference type="EMBL" id="ROW02410.1"/>
    </source>
</evidence>
<dbReference type="PANTHER" id="PTHR24413">
    <property type="entry name" value="SPECKLE-TYPE POZ PROTEIN"/>
    <property type="match status" value="1"/>
</dbReference>
<dbReference type="InterPro" id="IPR011333">
    <property type="entry name" value="SKP1/BTB/POZ_sf"/>
</dbReference>
<dbReference type="AlphaFoldDB" id="A0A423WGC8"/>
<name>A0A423WGC8_9PEZI</name>
<dbReference type="SMART" id="SM00225">
    <property type="entry name" value="BTB"/>
    <property type="match status" value="1"/>
</dbReference>
<feature type="compositionally biased region" description="Low complexity" evidence="1">
    <location>
        <begin position="1"/>
        <end position="19"/>
    </location>
</feature>
<evidence type="ECO:0000256" key="1">
    <source>
        <dbReference type="SAM" id="MobiDB-lite"/>
    </source>
</evidence>
<gene>
    <name evidence="3" type="ORF">VMCG_06059</name>
</gene>